<dbReference type="AlphaFoldDB" id="A0A507C590"/>
<dbReference type="EMBL" id="QEAO01000004">
    <property type="protein sequence ID" value="TPX36720.1"/>
    <property type="molecule type" value="Genomic_DNA"/>
</dbReference>
<dbReference type="Proteomes" id="UP000319731">
    <property type="component" value="Unassembled WGS sequence"/>
</dbReference>
<dbReference type="SMART" id="SM00116">
    <property type="entry name" value="CBS"/>
    <property type="match status" value="4"/>
</dbReference>
<dbReference type="CDD" id="cd06559">
    <property type="entry name" value="Endonuclease_V"/>
    <property type="match status" value="1"/>
</dbReference>
<dbReference type="Pfam" id="PF00571">
    <property type="entry name" value="CBS"/>
    <property type="match status" value="3"/>
</dbReference>
<organism evidence="6 7">
    <name type="scientific">Synchytrium microbalum</name>
    <dbReference type="NCBI Taxonomy" id="1806994"/>
    <lineage>
        <taxon>Eukaryota</taxon>
        <taxon>Fungi</taxon>
        <taxon>Fungi incertae sedis</taxon>
        <taxon>Chytridiomycota</taxon>
        <taxon>Chytridiomycota incertae sedis</taxon>
        <taxon>Chytridiomycetes</taxon>
        <taxon>Synchytriales</taxon>
        <taxon>Synchytriaceae</taxon>
        <taxon>Synchytrium</taxon>
    </lineage>
</organism>
<dbReference type="InterPro" id="IPR000644">
    <property type="entry name" value="CBS_dom"/>
</dbReference>
<dbReference type="GO" id="GO:0031588">
    <property type="term" value="C:nucleotide-activated protein kinase complex"/>
    <property type="evidence" value="ECO:0007669"/>
    <property type="project" value="TreeGrafter"/>
</dbReference>
<evidence type="ECO:0000313" key="6">
    <source>
        <dbReference type="EMBL" id="TPX36720.1"/>
    </source>
</evidence>
<dbReference type="OrthoDB" id="286637at2759"/>
<dbReference type="GO" id="GO:0019887">
    <property type="term" value="F:protein kinase regulator activity"/>
    <property type="evidence" value="ECO:0007669"/>
    <property type="project" value="TreeGrafter"/>
</dbReference>
<dbReference type="GO" id="GO:0019901">
    <property type="term" value="F:protein kinase binding"/>
    <property type="evidence" value="ECO:0007669"/>
    <property type="project" value="TreeGrafter"/>
</dbReference>
<dbReference type="Pfam" id="PF04493">
    <property type="entry name" value="Endonuclease_5"/>
    <property type="match status" value="1"/>
</dbReference>
<evidence type="ECO:0000256" key="4">
    <source>
        <dbReference type="PROSITE-ProRule" id="PRU00703"/>
    </source>
</evidence>
<evidence type="ECO:0000256" key="2">
    <source>
        <dbReference type="ARBA" id="ARBA00022737"/>
    </source>
</evidence>
<feature type="domain" description="CBS" evidence="5">
    <location>
        <begin position="241"/>
        <end position="300"/>
    </location>
</feature>
<dbReference type="PANTHER" id="PTHR13780">
    <property type="entry name" value="AMP-ACTIVATED PROTEIN KINASE, GAMMA REGULATORY SUBUNIT"/>
    <property type="match status" value="1"/>
</dbReference>
<dbReference type="RefSeq" id="XP_031026934.1">
    <property type="nucleotide sequence ID" value="XM_031167196.1"/>
</dbReference>
<dbReference type="GeneID" id="42002493"/>
<dbReference type="Gene3D" id="3.10.580.10">
    <property type="entry name" value="CBS-domain"/>
    <property type="match status" value="2"/>
</dbReference>
<comment type="caution">
    <text evidence="6">The sequence shown here is derived from an EMBL/GenBank/DDBJ whole genome shotgun (WGS) entry which is preliminary data.</text>
</comment>
<dbReference type="CDD" id="cd04641">
    <property type="entry name" value="CBS_euAMPK_gamma-like_repeat2"/>
    <property type="match status" value="1"/>
</dbReference>
<sequence length="524" mass="58281">MTSSQHTANNAEAWTRIQDELSSRRVEHDELSFSIQGSVFEGLNYVGGLDVSFFEGEDNRNAIACIVVLKFPELTLVYSDTEAAVLEEPYIPGFLAFREVPATTPILNKLKQEHPEFWPQVLFVDGNGTLHPRKFGFASHIGVIVDVPTIGVGKNFLSIHEDGLWMEEVKRESRTRLLKSGDVYELVGTSNFVYGAAVRTGADAVNPVFVSSAKAESTIKQPLILEFEGLTTISCYDVLSVSYKVICFDTSLPVKKALAALLSHGVESAPLWDSIKQCFAGMLTVSDFIHLIMYYYKRSSYDAAIEEVEQLEIRTLREIEAKVGVLPPGMYIHPARTLYEAGSLLLNHGVHRIALLDRAGEAETMVGIITQFQILKYIAANYPHPENLSKKIAEIKIGIFQPLITAKVTTPLIDVLELFVEKRVSAVPIVDDHDNIVDVYEKHDVLMLAREGQYYDLEVPVGEALQGRGSEFEGIHTCTMQDTVGALLETIREANVHRFLVVDGTKLLGIIALSDLLRIFIPRK</sequence>
<dbReference type="InterPro" id="IPR007581">
    <property type="entry name" value="Endonuclease-V"/>
</dbReference>
<dbReference type="InterPro" id="IPR046342">
    <property type="entry name" value="CBS_dom_sf"/>
</dbReference>
<gene>
    <name evidence="6" type="ORF">SmJEL517_g01268</name>
</gene>
<evidence type="ECO:0000259" key="5">
    <source>
        <dbReference type="PROSITE" id="PS51371"/>
    </source>
</evidence>
<dbReference type="GO" id="GO:0005634">
    <property type="term" value="C:nucleus"/>
    <property type="evidence" value="ECO:0007669"/>
    <property type="project" value="TreeGrafter"/>
</dbReference>
<evidence type="ECO:0000256" key="3">
    <source>
        <dbReference type="ARBA" id="ARBA00023122"/>
    </source>
</evidence>
<dbReference type="GO" id="GO:0005737">
    <property type="term" value="C:cytoplasm"/>
    <property type="evidence" value="ECO:0007669"/>
    <property type="project" value="TreeGrafter"/>
</dbReference>
<reference evidence="6 7" key="1">
    <citation type="journal article" date="2019" name="Sci. Rep.">
        <title>Comparative genomics of chytrid fungi reveal insights into the obligate biotrophic and pathogenic lifestyle of Synchytrium endobioticum.</title>
        <authorList>
            <person name="van de Vossenberg B.T.L.H."/>
            <person name="Warris S."/>
            <person name="Nguyen H.D.T."/>
            <person name="van Gent-Pelzer M.P.E."/>
            <person name="Joly D.L."/>
            <person name="van de Geest H.C."/>
            <person name="Bonants P.J.M."/>
            <person name="Smith D.S."/>
            <person name="Levesque C.A."/>
            <person name="van der Lee T.A.J."/>
        </authorList>
    </citation>
    <scope>NUCLEOTIDE SEQUENCE [LARGE SCALE GENOMIC DNA]</scope>
    <source>
        <strain evidence="6 7">JEL517</strain>
    </source>
</reference>
<feature type="domain" description="CBS" evidence="5">
    <location>
        <begin position="399"/>
        <end position="457"/>
    </location>
</feature>
<comment type="similarity">
    <text evidence="1">Belongs to the 5'-AMP-activated protein kinase gamma subunit family.</text>
</comment>
<dbReference type="GO" id="GO:0006281">
    <property type="term" value="P:DNA repair"/>
    <property type="evidence" value="ECO:0007669"/>
    <property type="project" value="InterPro"/>
</dbReference>
<dbReference type="STRING" id="1806994.A0A507C590"/>
<dbReference type="PANTHER" id="PTHR13780:SF35">
    <property type="entry name" value="LD22662P"/>
    <property type="match status" value="1"/>
</dbReference>
<keyword evidence="7" id="KW-1185">Reference proteome</keyword>
<dbReference type="InterPro" id="IPR050511">
    <property type="entry name" value="AMPK_gamma/SDS23_families"/>
</dbReference>
<dbReference type="Gene3D" id="3.30.2170.10">
    <property type="entry name" value="archaeoglobus fulgidus dsm 4304 superfamily"/>
    <property type="match status" value="1"/>
</dbReference>
<evidence type="ECO:0000313" key="7">
    <source>
        <dbReference type="Proteomes" id="UP000319731"/>
    </source>
</evidence>
<proteinExistence type="inferred from homology"/>
<feature type="domain" description="CBS" evidence="5">
    <location>
        <begin position="325"/>
        <end position="386"/>
    </location>
</feature>
<accession>A0A507C590</accession>
<feature type="domain" description="CBS" evidence="5">
    <location>
        <begin position="469"/>
        <end position="524"/>
    </location>
</feature>
<dbReference type="GO" id="GO:0004519">
    <property type="term" value="F:endonuclease activity"/>
    <property type="evidence" value="ECO:0007669"/>
    <property type="project" value="InterPro"/>
</dbReference>
<keyword evidence="3 4" id="KW-0129">CBS domain</keyword>
<evidence type="ECO:0000256" key="1">
    <source>
        <dbReference type="ARBA" id="ARBA00006750"/>
    </source>
</evidence>
<dbReference type="PROSITE" id="PS51371">
    <property type="entry name" value="CBS"/>
    <property type="match status" value="4"/>
</dbReference>
<dbReference type="CDD" id="cd04618">
    <property type="entry name" value="CBS_euAMPK_gamma-like_repeat1"/>
    <property type="match status" value="1"/>
</dbReference>
<dbReference type="SUPFAM" id="SSF54631">
    <property type="entry name" value="CBS-domain pair"/>
    <property type="match status" value="2"/>
</dbReference>
<protein>
    <recommendedName>
        <fullName evidence="5">CBS domain-containing protein</fullName>
    </recommendedName>
</protein>
<dbReference type="GO" id="GO:0016208">
    <property type="term" value="F:AMP binding"/>
    <property type="evidence" value="ECO:0007669"/>
    <property type="project" value="TreeGrafter"/>
</dbReference>
<name>A0A507C590_9FUNG</name>
<keyword evidence="2" id="KW-0677">Repeat</keyword>